<proteinExistence type="predicted"/>
<accession>A0A6P2D7C6</accession>
<keyword evidence="2" id="KW-1185">Reference proteome</keyword>
<reference evidence="1 2" key="1">
    <citation type="submission" date="2019-05" db="EMBL/GenBank/DDBJ databases">
        <authorList>
            <consortium name="Science for Life Laboratories"/>
        </authorList>
    </citation>
    <scope>NUCLEOTIDE SEQUENCE [LARGE SCALE GENOMIC DNA]</scope>
    <source>
        <strain evidence="1">Soil9</strain>
    </source>
</reference>
<dbReference type="EMBL" id="LR593886">
    <property type="protein sequence ID" value="VTR96275.1"/>
    <property type="molecule type" value="Genomic_DNA"/>
</dbReference>
<dbReference type="Proteomes" id="UP000464178">
    <property type="component" value="Chromosome"/>
</dbReference>
<dbReference type="InterPro" id="IPR025335">
    <property type="entry name" value="DUF4241"/>
</dbReference>
<protein>
    <recommendedName>
        <fullName evidence="3">DUF4241 domain-containing protein</fullName>
    </recommendedName>
</protein>
<organism evidence="1 2">
    <name type="scientific">Gemmata massiliana</name>
    <dbReference type="NCBI Taxonomy" id="1210884"/>
    <lineage>
        <taxon>Bacteria</taxon>
        <taxon>Pseudomonadati</taxon>
        <taxon>Planctomycetota</taxon>
        <taxon>Planctomycetia</taxon>
        <taxon>Gemmatales</taxon>
        <taxon>Gemmataceae</taxon>
        <taxon>Gemmata</taxon>
    </lineage>
</organism>
<evidence type="ECO:0008006" key="3">
    <source>
        <dbReference type="Google" id="ProtNLM"/>
    </source>
</evidence>
<dbReference type="AlphaFoldDB" id="A0A6P2D7C6"/>
<gene>
    <name evidence="1" type="ORF">SOIL9_14390</name>
</gene>
<name>A0A6P2D7C6_9BACT</name>
<dbReference type="RefSeq" id="WP_162670584.1">
    <property type="nucleotide sequence ID" value="NZ_LR593886.1"/>
</dbReference>
<dbReference type="KEGG" id="gms:SOIL9_14390"/>
<evidence type="ECO:0000313" key="2">
    <source>
        <dbReference type="Proteomes" id="UP000464178"/>
    </source>
</evidence>
<dbReference type="Pfam" id="PF14025">
    <property type="entry name" value="DUF4241"/>
    <property type="match status" value="1"/>
</dbReference>
<sequence length="386" mass="41890">MGRTSQSAKPIVQQLVDASRANTDRYHLDAKLFDPVYANARQLLSDRRRDRVESPMPCHADFVSAFVDGRSFLGDEGEVLTVAVREVGRLVVTSGRIVVCDPNYGSGHEPLARSVPVGTYPVLLSSANDRIACAMLRIRDIEPVLWEMAVWPGQNPADLEGDQFYGYGVDAGTGAFLDADQNQYLDKLADEALFDGTRIPGDPFSGEWAERVLAEKTGGNLIAFSSGYGDGRYPSYWGLDERGDAVCLVTDFGLLVDHPGVSFSLTGAFCRPPGEVRHRALELADLVMEIIPGQSADRSIIVGFLGPKADSANASFEDDSGEQIDSGYTDINVSGSHGELSYSYREHVLSPKVTEQDRAEIRLRVYVALPACPMPVARPTGSSPPT</sequence>
<evidence type="ECO:0000313" key="1">
    <source>
        <dbReference type="EMBL" id="VTR96275.1"/>
    </source>
</evidence>